<proteinExistence type="predicted"/>
<evidence type="ECO:0000313" key="3">
    <source>
        <dbReference type="Proteomes" id="UP001456524"/>
    </source>
</evidence>
<accession>A0ABR1XHW3</accession>
<protein>
    <submittedName>
        <fullName evidence="2">Uncharacterized protein</fullName>
    </submittedName>
</protein>
<feature type="region of interest" description="Disordered" evidence="1">
    <location>
        <begin position="500"/>
        <end position="545"/>
    </location>
</feature>
<feature type="region of interest" description="Disordered" evidence="1">
    <location>
        <begin position="173"/>
        <end position="192"/>
    </location>
</feature>
<feature type="region of interest" description="Disordered" evidence="1">
    <location>
        <begin position="100"/>
        <end position="158"/>
    </location>
</feature>
<feature type="compositionally biased region" description="Polar residues" evidence="1">
    <location>
        <begin position="173"/>
        <end position="183"/>
    </location>
</feature>
<feature type="compositionally biased region" description="Basic and acidic residues" evidence="1">
    <location>
        <begin position="138"/>
        <end position="148"/>
    </location>
</feature>
<sequence>MGPNRQNTDEKEVRKIMYFRNFYDRDQRTLGRHRVLAPADTRTLNDEIHEFCLRPLAKAFFNHLYNHKPQPGWGPDIGDTFELISKETELAVCGRRRPWHAAHDDCQGPVKLPQKHQKSLQRKRKSPAQETIEEDQSEVDRDPRDGQGKRARGWQSEAGVFDLTDASIQSAGESFVNNGTSGHRTPPEQPSVGFLDDDTFLVDSRANGLQDNVKDRTKSKALNFSGDDWSTLASWNKKMGDALEDLETWLEYNETGTLIPGMLTRIINNENKHMQEMLEEYSGMHDREVSRHDWDEMDLCNFRMLAELCEFEVTFQELSLSRMALDYLSNPFEINTVMWGILNVLGRTLEHCDSERDEAGYGVYNATELGVLLTEAYRFFSIYEVFKAARPTQLTVELAELAALRLSVEHYNPEGLDLRFKLANTPFRQSNACLADGKLLLRKGREFVKGTFKRWPWDHWGGQSLPLDACHAIAREKHFIERRKIFAIMGLLKASDTTFDGSSPASVEGVGSWKPDVGGSNNSSEGGNDDAAAPALNAESSLTQK</sequence>
<dbReference type="Proteomes" id="UP001456524">
    <property type="component" value="Unassembled WGS sequence"/>
</dbReference>
<reference evidence="2 3" key="1">
    <citation type="journal article" date="2022" name="G3 (Bethesda)">
        <title>Enemy or ally: a genomic approach to elucidate the lifestyle of Phyllosticta citrichinaensis.</title>
        <authorList>
            <person name="Buijs V.A."/>
            <person name="Groenewald J.Z."/>
            <person name="Haridas S."/>
            <person name="LaButti K.M."/>
            <person name="Lipzen A."/>
            <person name="Martin F.M."/>
            <person name="Barry K."/>
            <person name="Grigoriev I.V."/>
            <person name="Crous P.W."/>
            <person name="Seidl M.F."/>
        </authorList>
    </citation>
    <scope>NUCLEOTIDE SEQUENCE [LARGE SCALE GENOMIC DNA]</scope>
    <source>
        <strain evidence="2 3">CBS 129764</strain>
    </source>
</reference>
<dbReference type="EMBL" id="JBBWUH010000010">
    <property type="protein sequence ID" value="KAK8155706.1"/>
    <property type="molecule type" value="Genomic_DNA"/>
</dbReference>
<feature type="compositionally biased region" description="Basic residues" evidence="1">
    <location>
        <begin position="113"/>
        <end position="126"/>
    </location>
</feature>
<evidence type="ECO:0000256" key="1">
    <source>
        <dbReference type="SAM" id="MobiDB-lite"/>
    </source>
</evidence>
<evidence type="ECO:0000313" key="2">
    <source>
        <dbReference type="EMBL" id="KAK8155706.1"/>
    </source>
</evidence>
<gene>
    <name evidence="2" type="ORF">IWX90DRAFT_493734</name>
</gene>
<organism evidence="2 3">
    <name type="scientific">Phyllosticta citrichinensis</name>
    <dbReference type="NCBI Taxonomy" id="1130410"/>
    <lineage>
        <taxon>Eukaryota</taxon>
        <taxon>Fungi</taxon>
        <taxon>Dikarya</taxon>
        <taxon>Ascomycota</taxon>
        <taxon>Pezizomycotina</taxon>
        <taxon>Dothideomycetes</taxon>
        <taxon>Dothideomycetes incertae sedis</taxon>
        <taxon>Botryosphaeriales</taxon>
        <taxon>Phyllostictaceae</taxon>
        <taxon>Phyllosticta</taxon>
    </lineage>
</organism>
<keyword evidence="3" id="KW-1185">Reference proteome</keyword>
<name>A0ABR1XHW3_9PEZI</name>
<comment type="caution">
    <text evidence="2">The sequence shown here is derived from an EMBL/GenBank/DDBJ whole genome shotgun (WGS) entry which is preliminary data.</text>
</comment>